<feature type="transmembrane region" description="Helical" evidence="2">
    <location>
        <begin position="278"/>
        <end position="300"/>
    </location>
</feature>
<evidence type="ECO:0000313" key="6">
    <source>
        <dbReference type="Proteomes" id="UP000091846"/>
    </source>
</evidence>
<sequence length="719" mass="78830">MQTPPPSPAPDATADPGATGVRNPGSQGFYRYDLDGLRGIAIALVAVFHIWFGRVSGGVDVFLALSGFFFGGKVIRAALNPAVTLSPASEVVRLIRRLVPALVVVLAGCAVLTILVQPETRWETFADQSLASLGYYQNWELANTASDYLRAGEAVSPLQHIWSMSVQGQFYVSFLVLIAGLTYLFRRPLRARLRTVFLIVLTALTVASFVYAIVAHQQDQAAAYYNTFARGWELLLGALVGAVVTRVRWPMWLRTTVATVALGAVLSCGALIDGVQEFPGPWALVPVGAAMLLILVGANLQRGRLPLPNRILATRPLVELGAMAYALYLWHWPLLIFWLSYSGHKHASVIEGAVLLLVSGVLAYLTNRLVEDPLRYRASSKPAVAPPPTRRWPTRLARPTMALGSAIVLLGVTLTATSFTWRQHVTVLRSAGKELSVLNPQDYPGARALTERLRVPALPMRPSVLEVKQDLPATTRDGCISDFVNPAVVTCTYGDVAADRTIALAGGSHAEHWLPALDILGKTRHFKVVTYLKMGCPLSTEQVPLIMGNNAPYPQCREWVQRTMTKLVTDRPDYVFTTTTRPWNIKSGDVMPATYIGIWQTLSDNNIPILGMRDTPWLVKNGQPFDPADCLAKRGGTAQSCAIKRSDLLSDRNQTLDFVGQFPQLKVLDMSDAICRADVCRPVEGNILIYHGAHHLTPTYVRTMTPELGRQIAEATGWW</sequence>
<feature type="transmembrane region" description="Helical" evidence="2">
    <location>
        <begin position="61"/>
        <end position="79"/>
    </location>
</feature>
<evidence type="ECO:0000256" key="2">
    <source>
        <dbReference type="SAM" id="Phobius"/>
    </source>
</evidence>
<feature type="transmembrane region" description="Helical" evidence="2">
    <location>
        <begin position="400"/>
        <end position="421"/>
    </location>
</feature>
<protein>
    <submittedName>
        <fullName evidence="5">Acetyltransferase</fullName>
    </submittedName>
</protein>
<dbReference type="PANTHER" id="PTHR23028">
    <property type="entry name" value="ACETYLTRANSFERASE"/>
    <property type="match status" value="1"/>
</dbReference>
<gene>
    <name evidence="5" type="ORF">A5708_05255</name>
</gene>
<evidence type="ECO:0000313" key="5">
    <source>
        <dbReference type="EMBL" id="OBI38302.1"/>
    </source>
</evidence>
<keyword evidence="2" id="KW-0812">Transmembrane</keyword>
<dbReference type="Pfam" id="PF01757">
    <property type="entry name" value="Acyl_transf_3"/>
    <property type="match status" value="1"/>
</dbReference>
<feature type="domain" description="Acyltransferase 3" evidence="3">
    <location>
        <begin position="32"/>
        <end position="363"/>
    </location>
</feature>
<dbReference type="OrthoDB" id="3404679at2"/>
<feature type="transmembrane region" description="Helical" evidence="2">
    <location>
        <begin position="168"/>
        <end position="185"/>
    </location>
</feature>
<dbReference type="RefSeq" id="WP_065030106.1">
    <property type="nucleotide sequence ID" value="NZ_LZKI01000133.1"/>
</dbReference>
<keyword evidence="5" id="KW-0808">Transferase</keyword>
<dbReference type="GO" id="GO:0016020">
    <property type="term" value="C:membrane"/>
    <property type="evidence" value="ECO:0007669"/>
    <property type="project" value="TreeGrafter"/>
</dbReference>
<dbReference type="Proteomes" id="UP000091846">
    <property type="component" value="Unassembled WGS sequence"/>
</dbReference>
<organism evidence="5 6">
    <name type="scientific">Mycobacterium colombiense</name>
    <dbReference type="NCBI Taxonomy" id="339268"/>
    <lineage>
        <taxon>Bacteria</taxon>
        <taxon>Bacillati</taxon>
        <taxon>Actinomycetota</taxon>
        <taxon>Actinomycetes</taxon>
        <taxon>Mycobacteriales</taxon>
        <taxon>Mycobacteriaceae</taxon>
        <taxon>Mycobacterium</taxon>
        <taxon>Mycobacterium avium complex (MAC)</taxon>
    </lineage>
</organism>
<dbReference type="AlphaFoldDB" id="A0A1A2YM25"/>
<feature type="domain" description="SGNH" evidence="4">
    <location>
        <begin position="489"/>
        <end position="708"/>
    </location>
</feature>
<dbReference type="InterPro" id="IPR002656">
    <property type="entry name" value="Acyl_transf_3_dom"/>
</dbReference>
<dbReference type="Pfam" id="PF19040">
    <property type="entry name" value="SGNH"/>
    <property type="match status" value="1"/>
</dbReference>
<feature type="transmembrane region" description="Helical" evidence="2">
    <location>
        <begin position="320"/>
        <end position="341"/>
    </location>
</feature>
<accession>A0A1A2YM25</accession>
<comment type="caution">
    <text evidence="5">The sequence shown here is derived from an EMBL/GenBank/DDBJ whole genome shotgun (WGS) entry which is preliminary data.</text>
</comment>
<dbReference type="InterPro" id="IPR050879">
    <property type="entry name" value="Acyltransferase_3"/>
</dbReference>
<dbReference type="InterPro" id="IPR043968">
    <property type="entry name" value="SGNH"/>
</dbReference>
<dbReference type="EMBL" id="LZKI01000133">
    <property type="protein sequence ID" value="OBI38302.1"/>
    <property type="molecule type" value="Genomic_DNA"/>
</dbReference>
<reference evidence="5 6" key="1">
    <citation type="submission" date="2016-06" db="EMBL/GenBank/DDBJ databases">
        <authorList>
            <person name="Kjaerup R.B."/>
            <person name="Dalgaard T.S."/>
            <person name="Juul-Madsen H.R."/>
        </authorList>
    </citation>
    <scope>NUCLEOTIDE SEQUENCE [LARGE SCALE GENOMIC DNA]</scope>
    <source>
        <strain evidence="5 6">E1334</strain>
    </source>
</reference>
<feature type="transmembrane region" description="Helical" evidence="2">
    <location>
        <begin position="222"/>
        <end position="244"/>
    </location>
</feature>
<dbReference type="GO" id="GO:0016747">
    <property type="term" value="F:acyltransferase activity, transferring groups other than amino-acyl groups"/>
    <property type="evidence" value="ECO:0007669"/>
    <property type="project" value="InterPro"/>
</dbReference>
<evidence type="ECO:0000259" key="3">
    <source>
        <dbReference type="Pfam" id="PF01757"/>
    </source>
</evidence>
<proteinExistence type="predicted"/>
<feature type="region of interest" description="Disordered" evidence="1">
    <location>
        <begin position="1"/>
        <end position="22"/>
    </location>
</feature>
<feature type="transmembrane region" description="Helical" evidence="2">
    <location>
        <begin position="197"/>
        <end position="216"/>
    </location>
</feature>
<dbReference type="PANTHER" id="PTHR23028:SF53">
    <property type="entry name" value="ACYL_TRANSF_3 DOMAIN-CONTAINING PROTEIN"/>
    <property type="match status" value="1"/>
</dbReference>
<feature type="transmembrane region" description="Helical" evidence="2">
    <location>
        <begin position="99"/>
        <end position="116"/>
    </location>
</feature>
<dbReference type="GO" id="GO:0009103">
    <property type="term" value="P:lipopolysaccharide biosynthetic process"/>
    <property type="evidence" value="ECO:0007669"/>
    <property type="project" value="TreeGrafter"/>
</dbReference>
<keyword evidence="2" id="KW-0472">Membrane</keyword>
<feature type="compositionally biased region" description="Low complexity" evidence="1">
    <location>
        <begin position="10"/>
        <end position="20"/>
    </location>
</feature>
<keyword evidence="2" id="KW-1133">Transmembrane helix</keyword>
<feature type="transmembrane region" description="Helical" evidence="2">
    <location>
        <begin position="347"/>
        <end position="365"/>
    </location>
</feature>
<feature type="transmembrane region" description="Helical" evidence="2">
    <location>
        <begin position="251"/>
        <end position="272"/>
    </location>
</feature>
<evidence type="ECO:0000259" key="4">
    <source>
        <dbReference type="Pfam" id="PF19040"/>
    </source>
</evidence>
<evidence type="ECO:0000256" key="1">
    <source>
        <dbReference type="SAM" id="MobiDB-lite"/>
    </source>
</evidence>
<name>A0A1A2YM25_9MYCO</name>